<keyword evidence="1" id="KW-0812">Transmembrane</keyword>
<keyword evidence="1" id="KW-0472">Membrane</keyword>
<organism evidence="2 3">
    <name type="scientific">Bacteroides ovatus (strain ATCC 8483 / DSM 1896 / JCM 5824 / BCRC 10623 / CCUG 4943 / NCTC 11153)</name>
    <dbReference type="NCBI Taxonomy" id="411476"/>
    <lineage>
        <taxon>Bacteria</taxon>
        <taxon>Pseudomonadati</taxon>
        <taxon>Bacteroidota</taxon>
        <taxon>Bacteroidia</taxon>
        <taxon>Bacteroidales</taxon>
        <taxon>Bacteroidaceae</taxon>
        <taxon>Bacteroides</taxon>
    </lineage>
</organism>
<evidence type="ECO:0000256" key="1">
    <source>
        <dbReference type="SAM" id="Phobius"/>
    </source>
</evidence>
<dbReference type="Proteomes" id="UP000005475">
    <property type="component" value="Unassembled WGS sequence"/>
</dbReference>
<evidence type="ECO:0000313" key="3">
    <source>
        <dbReference type="Proteomes" id="UP000005475"/>
    </source>
</evidence>
<comment type="caution">
    <text evidence="2">The sequence shown here is derived from an EMBL/GenBank/DDBJ whole genome shotgun (WGS) entry which is preliminary data.</text>
</comment>
<dbReference type="AlphaFoldDB" id="A0AAN3DC23"/>
<proteinExistence type="predicted"/>
<protein>
    <submittedName>
        <fullName evidence="2">Uncharacterized protein</fullName>
    </submittedName>
</protein>
<accession>A0AAN3DC23</accession>
<reference evidence="3" key="2">
    <citation type="submission" date="2007-04" db="EMBL/GenBank/DDBJ databases">
        <title>Draft genome sequence of Bacteroides ovatus (ATCC 8483).</title>
        <authorList>
            <person name="Sudarsanam P."/>
            <person name="Ley R."/>
            <person name="Guruge J."/>
            <person name="Turnbaugh P.J."/>
            <person name="Mahowald M."/>
            <person name="Liep D."/>
            <person name="Gordon J."/>
        </authorList>
    </citation>
    <scope>NUCLEOTIDE SEQUENCE [LARGE SCALE GENOMIC DNA]</scope>
    <source>
        <strain evidence="3">ATCC 8483 / DSM 1896 / JCM 5824 / BCRC 10623 / CCUG 4943 / NCTC 11153</strain>
    </source>
</reference>
<dbReference type="EMBL" id="AAXF02000031">
    <property type="protein sequence ID" value="EDO13955.1"/>
    <property type="molecule type" value="Genomic_DNA"/>
</dbReference>
<name>A0AAN3DC23_BACO1</name>
<reference evidence="2 3" key="1">
    <citation type="submission" date="2007-03" db="EMBL/GenBank/DDBJ databases">
        <authorList>
            <person name="Fulton L."/>
            <person name="Clifton S."/>
            <person name="Fulton B."/>
            <person name="Xu J."/>
            <person name="Minx P."/>
            <person name="Pepin K.H."/>
            <person name="Johnson M."/>
            <person name="Thiruvilangam P."/>
            <person name="Bhonagiri V."/>
            <person name="Nash W.E."/>
            <person name="Mardis E.R."/>
            <person name="Wilson R.K."/>
        </authorList>
    </citation>
    <scope>NUCLEOTIDE SEQUENCE [LARGE SCALE GENOMIC DNA]</scope>
    <source>
        <strain evidence="3">ATCC 8483 / DSM 1896 / JCM 5824 / BCRC 10623 / CCUG 4943 / NCTC 11153</strain>
    </source>
</reference>
<evidence type="ECO:0000313" key="2">
    <source>
        <dbReference type="EMBL" id="EDO13955.1"/>
    </source>
</evidence>
<gene>
    <name evidence="2" type="ORF">BACOVA_00346</name>
</gene>
<sequence>MPGLLIMSLRYMEALTLIINVGCFTLKKHSFRERKA</sequence>
<feature type="transmembrane region" description="Helical" evidence="1">
    <location>
        <begin position="6"/>
        <end position="26"/>
    </location>
</feature>
<keyword evidence="1" id="KW-1133">Transmembrane helix</keyword>